<feature type="transmembrane region" description="Helical" evidence="5">
    <location>
        <begin position="114"/>
        <end position="134"/>
    </location>
</feature>
<evidence type="ECO:0000313" key="9">
    <source>
        <dbReference type="RefSeq" id="XP_022745621.1"/>
    </source>
</evidence>
<dbReference type="PANTHER" id="PTHR15948">
    <property type="entry name" value="G-PROTEIN COUPLED RECEPTOR 89-RELATED"/>
    <property type="match status" value="1"/>
</dbReference>
<dbReference type="RefSeq" id="XP_022745623.1">
    <property type="nucleotide sequence ID" value="XM_022889888.1"/>
</dbReference>
<evidence type="ECO:0000259" key="7">
    <source>
        <dbReference type="Pfam" id="PF12537"/>
    </source>
</evidence>
<dbReference type="GO" id="GO:0009737">
    <property type="term" value="P:response to abscisic acid"/>
    <property type="evidence" value="ECO:0007669"/>
    <property type="project" value="TreeGrafter"/>
</dbReference>
<feature type="domain" description="Golgi pH regulator conserved" evidence="7">
    <location>
        <begin position="177"/>
        <end position="244"/>
    </location>
</feature>
<proteinExistence type="predicted"/>
<evidence type="ECO:0000313" key="10">
    <source>
        <dbReference type="RefSeq" id="XP_022745622.1"/>
    </source>
</evidence>
<dbReference type="Pfam" id="PF12537">
    <property type="entry name" value="GPHR_N"/>
    <property type="match status" value="1"/>
</dbReference>
<feature type="transmembrane region" description="Helical" evidence="5">
    <location>
        <begin position="385"/>
        <end position="403"/>
    </location>
</feature>
<feature type="transmembrane region" description="Helical" evidence="5">
    <location>
        <begin position="6"/>
        <end position="29"/>
    </location>
</feature>
<gene>
    <name evidence="9 10 11" type="primary">LOC111295969</name>
</gene>
<organism evidence="8 10">
    <name type="scientific">Durio zibethinus</name>
    <name type="common">Durian</name>
    <dbReference type="NCBI Taxonomy" id="66656"/>
    <lineage>
        <taxon>Eukaryota</taxon>
        <taxon>Viridiplantae</taxon>
        <taxon>Streptophyta</taxon>
        <taxon>Embryophyta</taxon>
        <taxon>Tracheophyta</taxon>
        <taxon>Spermatophyta</taxon>
        <taxon>Magnoliopsida</taxon>
        <taxon>eudicotyledons</taxon>
        <taxon>Gunneridae</taxon>
        <taxon>Pentapetalae</taxon>
        <taxon>rosids</taxon>
        <taxon>malvids</taxon>
        <taxon>Malvales</taxon>
        <taxon>Malvaceae</taxon>
        <taxon>Helicteroideae</taxon>
        <taxon>Durio</taxon>
    </lineage>
</organism>
<dbReference type="InterPro" id="IPR022535">
    <property type="entry name" value="Golgi_pH-regulator_cons_dom"/>
</dbReference>
<feature type="transmembrane region" description="Helical" evidence="5">
    <location>
        <begin position="146"/>
        <end position="164"/>
    </location>
</feature>
<protein>
    <submittedName>
        <fullName evidence="9 10">GPCR-type G protein 1-like isoform X1</fullName>
    </submittedName>
</protein>
<feature type="transmembrane region" description="Helical" evidence="5">
    <location>
        <begin position="471"/>
        <end position="489"/>
    </location>
</feature>
<evidence type="ECO:0000313" key="11">
    <source>
        <dbReference type="RefSeq" id="XP_022745623.1"/>
    </source>
</evidence>
<keyword evidence="8" id="KW-1185">Reference proteome</keyword>
<feature type="transmembrane region" description="Helical" evidence="5">
    <location>
        <begin position="41"/>
        <end position="66"/>
    </location>
</feature>
<dbReference type="InterPro" id="IPR015672">
    <property type="entry name" value="GPHR/GTG"/>
</dbReference>
<evidence type="ECO:0000259" key="6">
    <source>
        <dbReference type="Pfam" id="PF12430"/>
    </source>
</evidence>
<dbReference type="GO" id="GO:0010427">
    <property type="term" value="F:abscisic acid binding"/>
    <property type="evidence" value="ECO:0007669"/>
    <property type="project" value="TreeGrafter"/>
</dbReference>
<dbReference type="RefSeq" id="XP_022745622.1">
    <property type="nucleotide sequence ID" value="XM_022889887.1"/>
</dbReference>
<dbReference type="PANTHER" id="PTHR15948:SF0">
    <property type="entry name" value="GOLGI PH REGULATOR A-RELATED"/>
    <property type="match status" value="1"/>
</dbReference>
<evidence type="ECO:0000256" key="3">
    <source>
        <dbReference type="ARBA" id="ARBA00022989"/>
    </source>
</evidence>
<feature type="domain" description="Abscisic acid G-protein coupled receptor-like" evidence="6">
    <location>
        <begin position="320"/>
        <end position="490"/>
    </location>
</feature>
<evidence type="ECO:0000256" key="5">
    <source>
        <dbReference type="SAM" id="Phobius"/>
    </source>
</evidence>
<evidence type="ECO:0000313" key="8">
    <source>
        <dbReference type="Proteomes" id="UP000515121"/>
    </source>
</evidence>
<keyword evidence="3 5" id="KW-1133">Transmembrane helix</keyword>
<feature type="transmembrane region" description="Helical" evidence="5">
    <location>
        <begin position="184"/>
        <end position="206"/>
    </location>
</feature>
<evidence type="ECO:0000256" key="4">
    <source>
        <dbReference type="ARBA" id="ARBA00023136"/>
    </source>
</evidence>
<feature type="transmembrane region" description="Helical" evidence="5">
    <location>
        <begin position="424"/>
        <end position="443"/>
    </location>
</feature>
<comment type="subcellular location">
    <subcellularLocation>
        <location evidence="1">Membrane</location>
        <topology evidence="1">Multi-pass membrane protein</topology>
    </subcellularLocation>
</comment>
<accession>A0A6P5YZB0</accession>
<dbReference type="GO" id="GO:0016020">
    <property type="term" value="C:membrane"/>
    <property type="evidence" value="ECO:0007669"/>
    <property type="project" value="UniProtKB-SubCell"/>
</dbReference>
<evidence type="ECO:0000256" key="2">
    <source>
        <dbReference type="ARBA" id="ARBA00022692"/>
    </source>
</evidence>
<name>A0A6P5YZB0_DURZI</name>
<sequence>MGWGWAIYEGMVVMGSLVLLGWTGLWFLNRRLYKEYEEKRALVQIIFSIVFAFSCNLLQLVLFEIIPVLSRDFLEENVRWKRSVLRVDFDGIGVNATTELNLLSKGARLVNWKVDLFCLILLLVFMLPYYHCYLMLCNSGVRKERAGLGAILFLLAFLYAFWRMGIHFPMPSPDKGFFTMPQLVSRIGVVGVTVMAVLSGFGAVNLPYSYLSLFIREIEESEIKALERQLMQSIETCVAKKKKIILCQKEMERVQGSDENLKAGSFFKRIVGTVVRSVQDDQKEQDIRILDAEVQGLEELSKQLFLEIYELRQAKEAAAYSRTWRGHLQNLLGYAGSVYCVYKMIKSLQSVVFKEAGSVDPVTMSITILLQFFDIGIDAALLSQYISLLFIGILIAISVRGFLTNLMKFFFAVSRVGSGSSSNVVLFLSEIMGMYFLSSILLIRKSLRNEYRLIITDVLGGDIQFDFYHRWFDAIFVASAFLSLLLLSAHYTSRQADKHPID</sequence>
<evidence type="ECO:0000256" key="1">
    <source>
        <dbReference type="ARBA" id="ARBA00004141"/>
    </source>
</evidence>
<dbReference type="OrthoDB" id="264392at2759"/>
<dbReference type="KEGG" id="dzi:111295969"/>
<dbReference type="GeneID" id="111295969"/>
<dbReference type="InterPro" id="IPR025969">
    <property type="entry name" value="ABA_GPCR_dom"/>
</dbReference>
<dbReference type="Proteomes" id="UP000515121">
    <property type="component" value="Unplaced"/>
</dbReference>
<keyword evidence="2 5" id="KW-0812">Transmembrane</keyword>
<reference evidence="9 10" key="1">
    <citation type="submission" date="2025-04" db="UniProtKB">
        <authorList>
            <consortium name="RefSeq"/>
        </authorList>
    </citation>
    <scope>IDENTIFICATION</scope>
    <source>
        <tissue evidence="9 10">Fruit stalk</tissue>
    </source>
</reference>
<dbReference type="RefSeq" id="XP_022745621.1">
    <property type="nucleotide sequence ID" value="XM_022889886.1"/>
</dbReference>
<keyword evidence="4 5" id="KW-0472">Membrane</keyword>
<dbReference type="Pfam" id="PF12430">
    <property type="entry name" value="ABA_GPCR"/>
    <property type="match status" value="1"/>
</dbReference>
<dbReference type="AlphaFoldDB" id="A0A6P5YZB0"/>